<dbReference type="AlphaFoldDB" id="G0LFW1"/>
<feature type="compositionally biased region" description="Low complexity" evidence="1">
    <location>
        <begin position="233"/>
        <end position="246"/>
    </location>
</feature>
<evidence type="ECO:0000313" key="2">
    <source>
        <dbReference type="EMBL" id="CCC41874.1"/>
    </source>
</evidence>
<evidence type="ECO:0000313" key="3">
    <source>
        <dbReference type="Proteomes" id="UP000007954"/>
    </source>
</evidence>
<gene>
    <name evidence="2" type="primary">oapC</name>
    <name evidence="2" type="ordered locus">Hqrw_4151</name>
</gene>
<dbReference type="RefSeq" id="WP_014557140.1">
    <property type="nucleotide sequence ID" value="NC_017459.1"/>
</dbReference>
<reference evidence="2 3" key="1">
    <citation type="journal article" date="2011" name="PLoS ONE">
        <title>Haloquadratum walsbyi: limited diversity in a global pond.</title>
        <authorList>
            <person name="Dyall-Smith M."/>
            <person name="Pfeiffer F."/>
            <person name="Klee K."/>
            <person name="Palm P."/>
            <person name="Gross K."/>
            <person name="Schuster S.C."/>
            <person name="Rampp M."/>
            <person name="Oesterhelt D."/>
        </authorList>
    </citation>
    <scope>NUCLEOTIDE SEQUENCE [LARGE SCALE GENOMIC DNA]</scope>
    <source>
        <strain evidence="3">DSM 16854 / JCM 12705 / C23</strain>
    </source>
</reference>
<evidence type="ECO:0000256" key="1">
    <source>
        <dbReference type="SAM" id="MobiDB-lite"/>
    </source>
</evidence>
<dbReference type="HOGENOM" id="CLU_063606_0_0_2"/>
<feature type="compositionally biased region" description="Basic and acidic residues" evidence="1">
    <location>
        <begin position="170"/>
        <end position="179"/>
    </location>
</feature>
<accession>G0LFW1</accession>
<sequence>MPHECTNCGRVFPDGSKQMLSGCPDCGGNKFQFRPSSQESESGMQSDPQRSDPDRDSQPQSDTHSAANHQNESKINTNTQPSRSNSDPVPKPDTTEYDGVGAGSSPEHKHTTNTSTDNEHTNQSDSDSQFDPWPHADPNQGNEENDDNTDPISTPHHIDNPTSDTTTSAEDSKLHNPSEKDDENNAQASARGDIISPEELAAMGASSDAEGHPQQEVQSHSESLDSSSKDHSQTSTGDSQSSSESSTDTDDPGLDDLRTELNQQFESIRIVAPGQYELNLMELYDRSEYIISLQEDGRYVIEVPNAGRELSDNTN</sequence>
<feature type="compositionally biased region" description="Polar residues" evidence="1">
    <location>
        <begin position="63"/>
        <end position="87"/>
    </location>
</feature>
<dbReference type="GeneID" id="12449060"/>
<name>G0LFW1_HALWC</name>
<feature type="compositionally biased region" description="Polar residues" evidence="1">
    <location>
        <begin position="34"/>
        <end position="44"/>
    </location>
</feature>
<protein>
    <submittedName>
        <fullName evidence="2">Origin-associated protein OapC</fullName>
    </submittedName>
</protein>
<feature type="region of interest" description="Disordered" evidence="1">
    <location>
        <begin position="1"/>
        <end position="260"/>
    </location>
</feature>
<dbReference type="Proteomes" id="UP000007954">
    <property type="component" value="Chromosome"/>
</dbReference>
<feature type="compositionally biased region" description="Polar residues" evidence="1">
    <location>
        <begin position="160"/>
        <end position="169"/>
    </location>
</feature>
<dbReference type="InterPro" id="IPR018645">
    <property type="entry name" value="OapC-like"/>
</dbReference>
<proteinExistence type="predicted"/>
<dbReference type="EMBL" id="FR746099">
    <property type="protein sequence ID" value="CCC41874.1"/>
    <property type="molecule type" value="Genomic_DNA"/>
</dbReference>
<dbReference type="OrthoDB" id="78050at2157"/>
<organism evidence="2 3">
    <name type="scientific">Haloquadratum walsbyi (strain DSM 16854 / JCM 12705 / C23)</name>
    <dbReference type="NCBI Taxonomy" id="768065"/>
    <lineage>
        <taxon>Archaea</taxon>
        <taxon>Methanobacteriati</taxon>
        <taxon>Methanobacteriota</taxon>
        <taxon>Stenosarchaea group</taxon>
        <taxon>Halobacteria</taxon>
        <taxon>Halobacteriales</taxon>
        <taxon>Haloferacaceae</taxon>
        <taxon>Haloquadratum</taxon>
    </lineage>
</organism>
<dbReference type="Pfam" id="PF09845">
    <property type="entry name" value="OapC"/>
    <property type="match status" value="2"/>
</dbReference>
<dbReference type="KEGG" id="hwc:Hqrw_4151"/>